<reference evidence="1" key="1">
    <citation type="journal article" date="2015" name="Nature">
        <title>Complex archaea that bridge the gap between prokaryotes and eukaryotes.</title>
        <authorList>
            <person name="Spang A."/>
            <person name="Saw J.H."/>
            <person name="Jorgensen S.L."/>
            <person name="Zaremba-Niedzwiedzka K."/>
            <person name="Martijn J."/>
            <person name="Lind A.E."/>
            <person name="van Eijk R."/>
            <person name="Schleper C."/>
            <person name="Guy L."/>
            <person name="Ettema T.J."/>
        </authorList>
    </citation>
    <scope>NUCLEOTIDE SEQUENCE</scope>
</reference>
<accession>A0A0F9QXV5</accession>
<dbReference type="InterPro" id="IPR011101">
    <property type="entry name" value="DUF5131"/>
</dbReference>
<gene>
    <name evidence="1" type="ORF">LCGC14_0960290</name>
</gene>
<sequence>MTTTIEWCQNPDGTRGKTWNPVTGCTKIGAGCKNCFAERMFKRLAWHKRTVYFGRNFNDVMVHPDKLDKPLHWKKPRRIFVNSMSDLFHDSVSDNFIHQVFAVMALCPWHTFIILTKRAERMREYISADETVERILKIAPEFFISNKKTGDVNIGPLQYWEENGSHFSDIDPWPLPNVWQGVSVSNQTEACRHLPILLQTPAAVRLVSLEPLLGAVDLTNIRDPNRFPHCLRLDVLAGREFHEDDDCRWTAGNKLNQVIVGGETGPGARPMDPNWVRDIRDQCLIAGVPFFLKHVSKEAGRLLDGREWNEMPEVKN</sequence>
<organism evidence="1">
    <name type="scientific">marine sediment metagenome</name>
    <dbReference type="NCBI Taxonomy" id="412755"/>
    <lineage>
        <taxon>unclassified sequences</taxon>
        <taxon>metagenomes</taxon>
        <taxon>ecological metagenomes</taxon>
    </lineage>
</organism>
<name>A0A0F9QXV5_9ZZZZ</name>
<dbReference type="Pfam" id="PF07505">
    <property type="entry name" value="DUF5131"/>
    <property type="match status" value="1"/>
</dbReference>
<comment type="caution">
    <text evidence="1">The sequence shown here is derived from an EMBL/GenBank/DDBJ whole genome shotgun (WGS) entry which is preliminary data.</text>
</comment>
<dbReference type="EMBL" id="LAZR01003471">
    <property type="protein sequence ID" value="KKN17971.1"/>
    <property type="molecule type" value="Genomic_DNA"/>
</dbReference>
<evidence type="ECO:0008006" key="2">
    <source>
        <dbReference type="Google" id="ProtNLM"/>
    </source>
</evidence>
<proteinExistence type="predicted"/>
<dbReference type="AlphaFoldDB" id="A0A0F9QXV5"/>
<protein>
    <recommendedName>
        <fullName evidence="2">Phage protein Gp37/Gp68</fullName>
    </recommendedName>
</protein>
<evidence type="ECO:0000313" key="1">
    <source>
        <dbReference type="EMBL" id="KKN17971.1"/>
    </source>
</evidence>